<protein>
    <submittedName>
        <fullName evidence="1">Uncharacterized protein</fullName>
    </submittedName>
</protein>
<keyword evidence="2" id="KW-1185">Reference proteome</keyword>
<evidence type="ECO:0000313" key="1">
    <source>
        <dbReference type="EMBL" id="KPV43274.1"/>
    </source>
</evidence>
<dbReference type="Proteomes" id="UP000050482">
    <property type="component" value="Unassembled WGS sequence"/>
</dbReference>
<comment type="caution">
    <text evidence="1">The sequence shown here is derived from an EMBL/GenBank/DDBJ whole genome shotgun (WGS) entry which is preliminary data.</text>
</comment>
<accession>A0A0P9CCD7</accession>
<dbReference type="AlphaFoldDB" id="A0A0P9CCD7"/>
<sequence length="65" mass="7345">METEQYVRQTLLNGLHGRGSHVNPANVCGDLNWRLVAELPNGIQHSIWQIVNHMILLARILFSVA</sequence>
<evidence type="ECO:0000313" key="2">
    <source>
        <dbReference type="Proteomes" id="UP000050482"/>
    </source>
</evidence>
<dbReference type="EMBL" id="LJCO01000054">
    <property type="protein sequence ID" value="KPV43274.1"/>
    <property type="molecule type" value="Genomic_DNA"/>
</dbReference>
<dbReference type="PATRIC" id="fig|471514.4.peg.1433"/>
<name>A0A0P9CCD7_9BACL</name>
<proteinExistence type="predicted"/>
<organism evidence="1 2">
    <name type="scientific">Alicyclobacillus ferrooxydans</name>
    <dbReference type="NCBI Taxonomy" id="471514"/>
    <lineage>
        <taxon>Bacteria</taxon>
        <taxon>Bacillati</taxon>
        <taxon>Bacillota</taxon>
        <taxon>Bacilli</taxon>
        <taxon>Bacillales</taxon>
        <taxon>Alicyclobacillaceae</taxon>
        <taxon>Alicyclobacillus</taxon>
    </lineage>
</organism>
<reference evidence="1 2" key="1">
    <citation type="submission" date="2015-09" db="EMBL/GenBank/DDBJ databases">
        <title>Draft genome sequence of Alicyclobacillus ferrooxydans DSM 22381.</title>
        <authorList>
            <person name="Hemp J."/>
        </authorList>
    </citation>
    <scope>NUCLEOTIDE SEQUENCE [LARGE SCALE GENOMIC DNA]</scope>
    <source>
        <strain evidence="1 2">TC-34</strain>
    </source>
</reference>
<gene>
    <name evidence="1" type="ORF">AN477_13630</name>
</gene>